<feature type="domain" description="NAD-dependent epimerase/dehydratase" evidence="2">
    <location>
        <begin position="3"/>
        <end position="234"/>
    </location>
</feature>
<evidence type="ECO:0000259" key="2">
    <source>
        <dbReference type="Pfam" id="PF01370"/>
    </source>
</evidence>
<dbReference type="Gene3D" id="3.40.50.720">
    <property type="entry name" value="NAD(P)-binding Rossmann-like Domain"/>
    <property type="match status" value="1"/>
</dbReference>
<reference evidence="4" key="1">
    <citation type="journal article" date="2019" name="Int. J. Syst. Evol. Microbiol.">
        <title>The Global Catalogue of Microorganisms (GCM) 10K type strain sequencing project: providing services to taxonomists for standard genome sequencing and annotation.</title>
        <authorList>
            <consortium name="The Broad Institute Genomics Platform"/>
            <consortium name="The Broad Institute Genome Sequencing Center for Infectious Disease"/>
            <person name="Wu L."/>
            <person name="Ma J."/>
        </authorList>
    </citation>
    <scope>NUCLEOTIDE SEQUENCE [LARGE SCALE GENOMIC DNA]</scope>
    <source>
        <strain evidence="4">CGMCC 4.1641</strain>
    </source>
</reference>
<name>A0ABV8SAG1_9BACL</name>
<dbReference type="SUPFAM" id="SSF51735">
    <property type="entry name" value="NAD(P)-binding Rossmann-fold domains"/>
    <property type="match status" value="1"/>
</dbReference>
<evidence type="ECO:0000313" key="3">
    <source>
        <dbReference type="EMBL" id="MFC4304564.1"/>
    </source>
</evidence>
<dbReference type="InterPro" id="IPR001509">
    <property type="entry name" value="Epimerase_deHydtase"/>
</dbReference>
<dbReference type="InterPro" id="IPR036291">
    <property type="entry name" value="NAD(P)-bd_dom_sf"/>
</dbReference>
<dbReference type="EMBL" id="JBHSED010000029">
    <property type="protein sequence ID" value="MFC4304564.1"/>
    <property type="molecule type" value="Genomic_DNA"/>
</dbReference>
<comment type="similarity">
    <text evidence="1">Belongs to the NAD(P)-dependent epimerase/dehydratase family.</text>
</comment>
<protein>
    <submittedName>
        <fullName evidence="3">NAD-dependent epimerase/dehydratase family protein</fullName>
    </submittedName>
</protein>
<gene>
    <name evidence="3" type="ORF">ACFO1S_14135</name>
</gene>
<dbReference type="PANTHER" id="PTHR43000">
    <property type="entry name" value="DTDP-D-GLUCOSE 4,6-DEHYDRATASE-RELATED"/>
    <property type="match status" value="1"/>
</dbReference>
<dbReference type="Proteomes" id="UP001595755">
    <property type="component" value="Unassembled WGS sequence"/>
</dbReference>
<evidence type="ECO:0000313" key="4">
    <source>
        <dbReference type="Proteomes" id="UP001595755"/>
    </source>
</evidence>
<accession>A0ABV8SAG1</accession>
<dbReference type="Gene3D" id="3.90.25.10">
    <property type="entry name" value="UDP-galactose 4-epimerase, domain 1"/>
    <property type="match status" value="1"/>
</dbReference>
<sequence length="309" mass="33231">MRVVVTGGAGFIGSRLVGALLDRGEEVLVIDDLSTGKVDKVPYGAKLYAFPAEAEETAELIASFRPEVVFHLAAQVGMGSSMRKPVEDGRSNVLGTLRVLEGCRESASKLVFSSTSGVYGGTSGSRLLRETSVKRPSSPYGLSKWAAEQYIQHAARWWGIRFTILRYANVYGPGQTAKGEGGVVACFLERQARGMPLIIHGDGEQGRDFVHVDDVVRANLAAIDSGEGEICNIGTAAATSINELASLFERLGRVSPGRIYESGRPGDARLSRLCPRKAEAVLGWRPAKTLEEGIAELLSVSTRTHRLQL</sequence>
<proteinExistence type="inferred from homology"/>
<dbReference type="Pfam" id="PF01370">
    <property type="entry name" value="Epimerase"/>
    <property type="match status" value="1"/>
</dbReference>
<keyword evidence="4" id="KW-1185">Reference proteome</keyword>
<evidence type="ECO:0000256" key="1">
    <source>
        <dbReference type="ARBA" id="ARBA00007637"/>
    </source>
</evidence>
<comment type="caution">
    <text evidence="3">The sequence shown here is derived from an EMBL/GenBank/DDBJ whole genome shotgun (WGS) entry which is preliminary data.</text>
</comment>
<organism evidence="3 4">
    <name type="scientific">Cohnella boryungensis</name>
    <dbReference type="NCBI Taxonomy" id="768479"/>
    <lineage>
        <taxon>Bacteria</taxon>
        <taxon>Bacillati</taxon>
        <taxon>Bacillota</taxon>
        <taxon>Bacilli</taxon>
        <taxon>Bacillales</taxon>
        <taxon>Paenibacillaceae</taxon>
        <taxon>Cohnella</taxon>
    </lineage>
</organism>